<protein>
    <submittedName>
        <fullName evidence="1">Uncharacterized protein</fullName>
    </submittedName>
</protein>
<gene>
    <name evidence="1" type="ORF">PFISCL1PPCAC_4965</name>
</gene>
<name>A0AAV5V3J8_9BILA</name>
<feature type="non-terminal residue" evidence="1">
    <location>
        <position position="1"/>
    </location>
</feature>
<evidence type="ECO:0000313" key="2">
    <source>
        <dbReference type="Proteomes" id="UP001432322"/>
    </source>
</evidence>
<evidence type="ECO:0000313" key="1">
    <source>
        <dbReference type="EMBL" id="GMT13668.1"/>
    </source>
</evidence>
<dbReference type="EMBL" id="BTSY01000002">
    <property type="protein sequence ID" value="GMT13668.1"/>
    <property type="molecule type" value="Genomic_DNA"/>
</dbReference>
<comment type="caution">
    <text evidence="1">The sequence shown here is derived from an EMBL/GenBank/DDBJ whole genome shotgun (WGS) entry which is preliminary data.</text>
</comment>
<reference evidence="1" key="1">
    <citation type="submission" date="2023-10" db="EMBL/GenBank/DDBJ databases">
        <title>Genome assembly of Pristionchus species.</title>
        <authorList>
            <person name="Yoshida K."/>
            <person name="Sommer R.J."/>
        </authorList>
    </citation>
    <scope>NUCLEOTIDE SEQUENCE</scope>
    <source>
        <strain evidence="1">RS5133</strain>
    </source>
</reference>
<feature type="non-terminal residue" evidence="1">
    <location>
        <position position="136"/>
    </location>
</feature>
<dbReference type="Proteomes" id="UP001432322">
    <property type="component" value="Unassembled WGS sequence"/>
</dbReference>
<organism evidence="1 2">
    <name type="scientific">Pristionchus fissidentatus</name>
    <dbReference type="NCBI Taxonomy" id="1538716"/>
    <lineage>
        <taxon>Eukaryota</taxon>
        <taxon>Metazoa</taxon>
        <taxon>Ecdysozoa</taxon>
        <taxon>Nematoda</taxon>
        <taxon>Chromadorea</taxon>
        <taxon>Rhabditida</taxon>
        <taxon>Rhabditina</taxon>
        <taxon>Diplogasteromorpha</taxon>
        <taxon>Diplogasteroidea</taxon>
        <taxon>Neodiplogasteridae</taxon>
        <taxon>Pristionchus</taxon>
    </lineage>
</organism>
<proteinExistence type="predicted"/>
<sequence>QAMTPMSSSFLPMGLGGRLSTAFAVEPTKPSEPADTMYDYATEDSVVEESNQLQKVDGVLIYDEASEGKAQRVRDPRHIRQPLRTFEKVNKRRDKFVFVRPDKFYDKNGTKASDTVDIKHGIEEISEAISLGSGRP</sequence>
<accession>A0AAV5V3J8</accession>
<dbReference type="AlphaFoldDB" id="A0AAV5V3J8"/>
<keyword evidence="2" id="KW-1185">Reference proteome</keyword>